<evidence type="ECO:0000256" key="2">
    <source>
        <dbReference type="SAM" id="MobiDB-lite"/>
    </source>
</evidence>
<gene>
    <name evidence="3" type="ORF">Ae201684_010377</name>
</gene>
<evidence type="ECO:0008006" key="5">
    <source>
        <dbReference type="Google" id="ProtNLM"/>
    </source>
</evidence>
<evidence type="ECO:0000313" key="4">
    <source>
        <dbReference type="Proteomes" id="UP000481153"/>
    </source>
</evidence>
<evidence type="ECO:0000256" key="1">
    <source>
        <dbReference type="SAM" id="Coils"/>
    </source>
</evidence>
<proteinExistence type="predicted"/>
<feature type="coiled-coil region" evidence="1">
    <location>
        <begin position="191"/>
        <end position="233"/>
    </location>
</feature>
<sequence>MASILHSTSNPSNGTPPGISSPGQDVQEDDWSSGRSKFACRDDVVLLTQVVLASPWAAGHKKVMAAWEDIAKNCARQPGFGLKTKKGPALKTRFSLLLETFKKGEMASMRKSGATEEFEEREILLTDIKSRIDDYSEVEEARKEINKKKKDGIESSGRLLRQLAMDESVESSCRKRRRSSPTKNDVVEGILATIKESIAEKREREERLLAEQRERLEFEKAEAKANADRFAANQEIMLSLISAILKKD</sequence>
<comment type="caution">
    <text evidence="3">The sequence shown here is derived from an EMBL/GenBank/DDBJ whole genome shotgun (WGS) entry which is preliminary data.</text>
</comment>
<feature type="region of interest" description="Disordered" evidence="2">
    <location>
        <begin position="1"/>
        <end position="32"/>
    </location>
</feature>
<dbReference type="EMBL" id="VJMJ01000130">
    <property type="protein sequence ID" value="KAF0732670.1"/>
    <property type="molecule type" value="Genomic_DNA"/>
</dbReference>
<dbReference type="VEuPathDB" id="FungiDB:AeMF1_020158"/>
<reference evidence="3 4" key="1">
    <citation type="submission" date="2019-07" db="EMBL/GenBank/DDBJ databases">
        <title>Genomics analysis of Aphanomyces spp. identifies a new class of oomycete effector associated with host adaptation.</title>
        <authorList>
            <person name="Gaulin E."/>
        </authorList>
    </citation>
    <scope>NUCLEOTIDE SEQUENCE [LARGE SCALE GENOMIC DNA]</scope>
    <source>
        <strain evidence="3 4">ATCC 201684</strain>
    </source>
</reference>
<dbReference type="PANTHER" id="PTHR37558">
    <property type="entry name" value="HTH CENPB-TYPE DOMAIN-CONTAINING PROTEIN"/>
    <property type="match status" value="1"/>
</dbReference>
<accession>A0A6G0WYL0</accession>
<keyword evidence="4" id="KW-1185">Reference proteome</keyword>
<dbReference type="AlphaFoldDB" id="A0A6G0WYL0"/>
<protein>
    <recommendedName>
        <fullName evidence="5">Myb-like domain-containing protein</fullName>
    </recommendedName>
</protein>
<keyword evidence="1" id="KW-0175">Coiled coil</keyword>
<organism evidence="3 4">
    <name type="scientific">Aphanomyces euteiches</name>
    <dbReference type="NCBI Taxonomy" id="100861"/>
    <lineage>
        <taxon>Eukaryota</taxon>
        <taxon>Sar</taxon>
        <taxon>Stramenopiles</taxon>
        <taxon>Oomycota</taxon>
        <taxon>Saprolegniomycetes</taxon>
        <taxon>Saprolegniales</taxon>
        <taxon>Verrucalvaceae</taxon>
        <taxon>Aphanomyces</taxon>
    </lineage>
</organism>
<dbReference type="PANTHER" id="PTHR37558:SF1">
    <property type="entry name" value="HTH CENPB-TYPE DOMAIN-CONTAINING PROTEIN"/>
    <property type="match status" value="1"/>
</dbReference>
<name>A0A6G0WYL0_9STRA</name>
<evidence type="ECO:0000313" key="3">
    <source>
        <dbReference type="EMBL" id="KAF0732670.1"/>
    </source>
</evidence>
<feature type="compositionally biased region" description="Polar residues" evidence="2">
    <location>
        <begin position="1"/>
        <end position="15"/>
    </location>
</feature>
<dbReference type="Proteomes" id="UP000481153">
    <property type="component" value="Unassembled WGS sequence"/>
</dbReference>